<proteinExistence type="predicted"/>
<dbReference type="EMBL" id="SEKV01000197">
    <property type="protein sequence ID" value="TFY61696.1"/>
    <property type="molecule type" value="Genomic_DNA"/>
</dbReference>
<accession>A0A4Y9YGL4</accession>
<dbReference type="AlphaFoldDB" id="A0A4Y9YGL4"/>
<organism evidence="1 2">
    <name type="scientific">Rhodofomes roseus</name>
    <dbReference type="NCBI Taxonomy" id="34475"/>
    <lineage>
        <taxon>Eukaryota</taxon>
        <taxon>Fungi</taxon>
        <taxon>Dikarya</taxon>
        <taxon>Basidiomycota</taxon>
        <taxon>Agaricomycotina</taxon>
        <taxon>Agaricomycetes</taxon>
        <taxon>Polyporales</taxon>
        <taxon>Rhodofomes</taxon>
    </lineage>
</organism>
<protein>
    <submittedName>
        <fullName evidence="1">Uncharacterized protein</fullName>
    </submittedName>
</protein>
<sequence length="149" mass="16439">MLTAIQLQTIHSIIDAVEGEGSPSGLFYSSYRKNRRAQYLTSQAHNVLVSLRDEMSAVDREVYAVLYARLENTANFHDASRYLQVAEELWEFALGAFQDVSYRSITAFSEDGSFSGDTSASLLLVTSSAGISDVWMGARMDTGTTVTFD</sequence>
<name>A0A4Y9YGL4_9APHY</name>
<dbReference type="Proteomes" id="UP000298390">
    <property type="component" value="Unassembled WGS sequence"/>
</dbReference>
<evidence type="ECO:0000313" key="1">
    <source>
        <dbReference type="EMBL" id="TFY61696.1"/>
    </source>
</evidence>
<comment type="caution">
    <text evidence="1">The sequence shown here is derived from an EMBL/GenBank/DDBJ whole genome shotgun (WGS) entry which is preliminary data.</text>
</comment>
<gene>
    <name evidence="1" type="ORF">EVJ58_g4356</name>
</gene>
<reference evidence="1 2" key="1">
    <citation type="submission" date="2019-01" db="EMBL/GenBank/DDBJ databases">
        <title>Genome sequencing of the rare red list fungi Fomitopsis rosea.</title>
        <authorList>
            <person name="Buettner E."/>
            <person name="Kellner H."/>
        </authorList>
    </citation>
    <scope>NUCLEOTIDE SEQUENCE [LARGE SCALE GENOMIC DNA]</scope>
    <source>
        <strain evidence="1 2">DSM 105464</strain>
    </source>
</reference>
<evidence type="ECO:0000313" key="2">
    <source>
        <dbReference type="Proteomes" id="UP000298390"/>
    </source>
</evidence>